<name>A0ABU9H4H7_9GAMM</name>
<keyword evidence="1" id="KW-0732">Signal</keyword>
<accession>A0ABU9H4H7</accession>
<evidence type="ECO:0000313" key="3">
    <source>
        <dbReference type="Proteomes" id="UP001371391"/>
    </source>
</evidence>
<feature type="signal peptide" evidence="1">
    <location>
        <begin position="1"/>
        <end position="21"/>
    </location>
</feature>
<keyword evidence="3" id="KW-1185">Reference proteome</keyword>
<dbReference type="RefSeq" id="WP_341603671.1">
    <property type="nucleotide sequence ID" value="NZ_JBAKAW010000017.1"/>
</dbReference>
<reference evidence="2 3" key="1">
    <citation type="submission" date="2024-02" db="EMBL/GenBank/DDBJ databases">
        <title>Bacteria isolated from the canopy kelp, Nereocystis luetkeana.</title>
        <authorList>
            <person name="Pfister C.A."/>
            <person name="Younker I.T."/>
            <person name="Light S.H."/>
        </authorList>
    </citation>
    <scope>NUCLEOTIDE SEQUENCE [LARGE SCALE GENOMIC DNA]</scope>
    <source>
        <strain evidence="2 3">TI.1.03</strain>
    </source>
</reference>
<proteinExistence type="predicted"/>
<dbReference type="Proteomes" id="UP001371391">
    <property type="component" value="Unassembled WGS sequence"/>
</dbReference>
<sequence length="108" mass="12626">MKLYKFLTLTLPLLLSNLAYAESEKDLITKMCHDNAIKIVNKDFDSYIQDFHPKVESIKKSKQFLHKKFLKKAARYEDSIKTADYNRISFSTEEGKKNTFLMLKSPSL</sequence>
<feature type="chain" id="PRO_5046159837" evidence="1">
    <location>
        <begin position="22"/>
        <end position="108"/>
    </location>
</feature>
<comment type="caution">
    <text evidence="2">The sequence shown here is derived from an EMBL/GenBank/DDBJ whole genome shotgun (WGS) entry which is preliminary data.</text>
</comment>
<evidence type="ECO:0000313" key="2">
    <source>
        <dbReference type="EMBL" id="MEL0656789.1"/>
    </source>
</evidence>
<evidence type="ECO:0000256" key="1">
    <source>
        <dbReference type="SAM" id="SignalP"/>
    </source>
</evidence>
<dbReference type="EMBL" id="JBAKAW010000017">
    <property type="protein sequence ID" value="MEL0656789.1"/>
    <property type="molecule type" value="Genomic_DNA"/>
</dbReference>
<gene>
    <name evidence="2" type="ORF">V6257_17340</name>
</gene>
<organism evidence="2 3">
    <name type="scientific">Pseudoalteromonas issachenkonii</name>
    <dbReference type="NCBI Taxonomy" id="152297"/>
    <lineage>
        <taxon>Bacteria</taxon>
        <taxon>Pseudomonadati</taxon>
        <taxon>Pseudomonadota</taxon>
        <taxon>Gammaproteobacteria</taxon>
        <taxon>Alteromonadales</taxon>
        <taxon>Pseudoalteromonadaceae</taxon>
        <taxon>Pseudoalteromonas</taxon>
    </lineage>
</organism>
<protein>
    <submittedName>
        <fullName evidence="2">Uncharacterized protein</fullName>
    </submittedName>
</protein>